<proteinExistence type="predicted"/>
<sequence length="432" mass="49674">MKYFPLAKFKYVTHSDEDPRIVTEKEYQQRLNSYTTQKTALFPLLTYRSEEQTSEYPIFFLPLPHILDLAEQFRLNSKRIQKIAGHLPPIAISQFLNSLLIAEIFYTNEIEGVKTSQIEIGTVIQENNLIAHRQNNVSKRRLGSTIKLYQKTQHGKPIHISSLHDFRAIYDILLKGEITADRLPNGQIFRDQLPNGEALTISSATKVVHRPPASESKIQQALTTLITFMNDDYMPALFKALITHFFFENTHPFLDGNGRMGRYLLSSYISSKFDRFTGFSVATAIHANVQHYYKAFIEADNAENRADLTFFIESLLDILVSQQQENLVNLRQSMAELDNAKQKIRQWIEHHQAHFPERTSPELVGQVLFSLAQSKLFSYQTVLGIRDNEIIDNNKQKGFAKAQTRRAIDYLTTMNAIKLTSAKPKQHEILIV</sequence>
<keyword evidence="4" id="KW-1185">Reference proteome</keyword>
<dbReference type="AlphaFoldDB" id="A0A0R1XFC7"/>
<dbReference type="PROSITE" id="PS51459">
    <property type="entry name" value="FIDO"/>
    <property type="match status" value="1"/>
</dbReference>
<feature type="coiled-coil region" evidence="1">
    <location>
        <begin position="320"/>
        <end position="350"/>
    </location>
</feature>
<dbReference type="InterPro" id="IPR040198">
    <property type="entry name" value="Fido_containing"/>
</dbReference>
<name>A0A0R1XFC7_9LACO</name>
<evidence type="ECO:0000313" key="4">
    <source>
        <dbReference type="Proteomes" id="UP000051412"/>
    </source>
</evidence>
<dbReference type="InterPro" id="IPR003812">
    <property type="entry name" value="Fido"/>
</dbReference>
<gene>
    <name evidence="3" type="ORF">FD32_GL001626</name>
</gene>
<dbReference type="SUPFAM" id="SSF140931">
    <property type="entry name" value="Fic-like"/>
    <property type="match status" value="1"/>
</dbReference>
<dbReference type="OrthoDB" id="9813719at2"/>
<organism evidence="3 4">
    <name type="scientific">Limosilactobacillus panis DSM 6035</name>
    <dbReference type="NCBI Taxonomy" id="1423782"/>
    <lineage>
        <taxon>Bacteria</taxon>
        <taxon>Bacillati</taxon>
        <taxon>Bacillota</taxon>
        <taxon>Bacilli</taxon>
        <taxon>Lactobacillales</taxon>
        <taxon>Lactobacillaceae</taxon>
        <taxon>Limosilactobacillus</taxon>
    </lineage>
</organism>
<dbReference type="Gene3D" id="1.10.3290.10">
    <property type="entry name" value="Fido-like domain"/>
    <property type="match status" value="1"/>
</dbReference>
<dbReference type="EMBL" id="AZGM01000035">
    <property type="protein sequence ID" value="KRM28823.1"/>
    <property type="molecule type" value="Genomic_DNA"/>
</dbReference>
<evidence type="ECO:0000259" key="2">
    <source>
        <dbReference type="PROSITE" id="PS51459"/>
    </source>
</evidence>
<dbReference type="RefSeq" id="WP_047769494.1">
    <property type="nucleotide sequence ID" value="NZ_AZGM01000035.1"/>
</dbReference>
<reference evidence="3 4" key="1">
    <citation type="journal article" date="2015" name="Genome Announc.">
        <title>Expanding the biotechnology potential of lactobacilli through comparative genomics of 213 strains and associated genera.</title>
        <authorList>
            <person name="Sun Z."/>
            <person name="Harris H.M."/>
            <person name="McCann A."/>
            <person name="Guo C."/>
            <person name="Argimon S."/>
            <person name="Zhang W."/>
            <person name="Yang X."/>
            <person name="Jeffery I.B."/>
            <person name="Cooney J.C."/>
            <person name="Kagawa T.F."/>
            <person name="Liu W."/>
            <person name="Song Y."/>
            <person name="Salvetti E."/>
            <person name="Wrobel A."/>
            <person name="Rasinkangas P."/>
            <person name="Parkhill J."/>
            <person name="Rea M.C."/>
            <person name="O'Sullivan O."/>
            <person name="Ritari J."/>
            <person name="Douillard F.P."/>
            <person name="Paul Ross R."/>
            <person name="Yang R."/>
            <person name="Briner A.E."/>
            <person name="Felis G.E."/>
            <person name="de Vos W.M."/>
            <person name="Barrangou R."/>
            <person name="Klaenhammer T.R."/>
            <person name="Caufield P.W."/>
            <person name="Cui Y."/>
            <person name="Zhang H."/>
            <person name="O'Toole P.W."/>
        </authorList>
    </citation>
    <scope>NUCLEOTIDE SEQUENCE [LARGE SCALE GENOMIC DNA]</scope>
    <source>
        <strain evidence="3 4">DSM 6035</strain>
    </source>
</reference>
<keyword evidence="1" id="KW-0175">Coiled coil</keyword>
<comment type="caution">
    <text evidence="3">The sequence shown here is derived from an EMBL/GenBank/DDBJ whole genome shotgun (WGS) entry which is preliminary data.</text>
</comment>
<dbReference type="STRING" id="1423782.FD32_GL001626"/>
<dbReference type="PANTHER" id="PTHR13504:SF40">
    <property type="entry name" value="FIDO DOMAIN-CONTAINING PROTEIN"/>
    <property type="match status" value="1"/>
</dbReference>
<protein>
    <submittedName>
        <fullName evidence="3">Fic family protein</fullName>
    </submittedName>
</protein>
<dbReference type="Proteomes" id="UP000051412">
    <property type="component" value="Unassembled WGS sequence"/>
</dbReference>
<dbReference type="Pfam" id="PF02661">
    <property type="entry name" value="Fic"/>
    <property type="match status" value="1"/>
</dbReference>
<dbReference type="PATRIC" id="fig|1423782.4.peg.1691"/>
<evidence type="ECO:0000256" key="1">
    <source>
        <dbReference type="SAM" id="Coils"/>
    </source>
</evidence>
<accession>A0A0R1XFC7</accession>
<feature type="domain" description="Fido" evidence="2">
    <location>
        <begin position="161"/>
        <end position="314"/>
    </location>
</feature>
<evidence type="ECO:0000313" key="3">
    <source>
        <dbReference type="EMBL" id="KRM28823.1"/>
    </source>
</evidence>
<dbReference type="InterPro" id="IPR036597">
    <property type="entry name" value="Fido-like_dom_sf"/>
</dbReference>
<dbReference type="PANTHER" id="PTHR13504">
    <property type="entry name" value="FIDO DOMAIN-CONTAINING PROTEIN DDB_G0283145"/>
    <property type="match status" value="1"/>
</dbReference>